<evidence type="ECO:0000313" key="4">
    <source>
        <dbReference type="Proteomes" id="UP000601223"/>
    </source>
</evidence>
<evidence type="ECO:0000256" key="1">
    <source>
        <dbReference type="SAM" id="MobiDB-lite"/>
    </source>
</evidence>
<evidence type="ECO:0000313" key="3">
    <source>
        <dbReference type="EMBL" id="GIF85652.1"/>
    </source>
</evidence>
<feature type="transmembrane region" description="Helical" evidence="2">
    <location>
        <begin position="61"/>
        <end position="81"/>
    </location>
</feature>
<feature type="compositionally biased region" description="Low complexity" evidence="1">
    <location>
        <begin position="1"/>
        <end position="18"/>
    </location>
</feature>
<sequence>MTETTAPGTAGAADTAPPQDAPPDPRLTARNAGVRQKGLAVLTAVLAAALILRGPEDLAGLHWSIQVTIALLLAVAFTLLVRTVLAPAGPAAAPPAGVRVQAAAGLAVLGVAVLTGWLAPAPSSLMQVVYDHGIICGQVSLAPDGYITVDPDPGQAENRITAKARTLVPKESIHGMTEVRICEPPATVPTPAP</sequence>
<name>A0A8J3JJ01_9ACTN</name>
<proteinExistence type="predicted"/>
<comment type="caution">
    <text evidence="3">The sequence shown here is derived from an EMBL/GenBank/DDBJ whole genome shotgun (WGS) entry which is preliminary data.</text>
</comment>
<keyword evidence="2" id="KW-0472">Membrane</keyword>
<dbReference type="RefSeq" id="WP_203755901.1">
    <property type="nucleotide sequence ID" value="NZ_BONF01000050.1"/>
</dbReference>
<feature type="region of interest" description="Disordered" evidence="1">
    <location>
        <begin position="1"/>
        <end position="29"/>
    </location>
</feature>
<evidence type="ECO:0000256" key="2">
    <source>
        <dbReference type="SAM" id="Phobius"/>
    </source>
</evidence>
<reference evidence="3 4" key="1">
    <citation type="submission" date="2021-01" db="EMBL/GenBank/DDBJ databases">
        <title>Whole genome shotgun sequence of Catellatospora bangladeshensis NBRC 107357.</title>
        <authorList>
            <person name="Komaki H."/>
            <person name="Tamura T."/>
        </authorList>
    </citation>
    <scope>NUCLEOTIDE SEQUENCE [LARGE SCALE GENOMIC DNA]</scope>
    <source>
        <strain evidence="3 4">NBRC 107357</strain>
    </source>
</reference>
<keyword evidence="4" id="KW-1185">Reference proteome</keyword>
<protein>
    <submittedName>
        <fullName evidence="3">Uncharacterized protein</fullName>
    </submittedName>
</protein>
<feature type="transmembrane region" description="Helical" evidence="2">
    <location>
        <begin position="102"/>
        <end position="119"/>
    </location>
</feature>
<dbReference type="Proteomes" id="UP000601223">
    <property type="component" value="Unassembled WGS sequence"/>
</dbReference>
<dbReference type="AlphaFoldDB" id="A0A8J3JJ01"/>
<feature type="transmembrane region" description="Helical" evidence="2">
    <location>
        <begin position="38"/>
        <end position="55"/>
    </location>
</feature>
<keyword evidence="2" id="KW-1133">Transmembrane helix</keyword>
<gene>
    <name evidence="3" type="ORF">Cba03nite_70010</name>
</gene>
<dbReference type="EMBL" id="BONF01000050">
    <property type="protein sequence ID" value="GIF85652.1"/>
    <property type="molecule type" value="Genomic_DNA"/>
</dbReference>
<organism evidence="3 4">
    <name type="scientific">Catellatospora bangladeshensis</name>
    <dbReference type="NCBI Taxonomy" id="310355"/>
    <lineage>
        <taxon>Bacteria</taxon>
        <taxon>Bacillati</taxon>
        <taxon>Actinomycetota</taxon>
        <taxon>Actinomycetes</taxon>
        <taxon>Micromonosporales</taxon>
        <taxon>Micromonosporaceae</taxon>
        <taxon>Catellatospora</taxon>
    </lineage>
</organism>
<accession>A0A8J3JJ01</accession>
<keyword evidence="2" id="KW-0812">Transmembrane</keyword>